<organism evidence="2 3">
    <name type="scientific">Suicoccus acidiformans</name>
    <dbReference type="NCBI Taxonomy" id="2036206"/>
    <lineage>
        <taxon>Bacteria</taxon>
        <taxon>Bacillati</taxon>
        <taxon>Bacillota</taxon>
        <taxon>Bacilli</taxon>
        <taxon>Lactobacillales</taxon>
        <taxon>Aerococcaceae</taxon>
        <taxon>Suicoccus</taxon>
    </lineage>
</organism>
<protein>
    <recommendedName>
        <fullName evidence="1">Endonuclease/exonuclease/phosphatase domain-containing protein</fullName>
    </recommendedName>
</protein>
<feature type="domain" description="Endonuclease/exonuclease/phosphatase" evidence="1">
    <location>
        <begin position="15"/>
        <end position="273"/>
    </location>
</feature>
<dbReference type="Proteomes" id="UP000263232">
    <property type="component" value="Chromosome"/>
</dbReference>
<gene>
    <name evidence="2" type="ORF">CL176_04795</name>
</gene>
<keyword evidence="3" id="KW-1185">Reference proteome</keyword>
<dbReference type="RefSeq" id="WP_118990284.1">
    <property type="nucleotide sequence ID" value="NZ_CP023434.1"/>
</dbReference>
<evidence type="ECO:0000313" key="2">
    <source>
        <dbReference type="EMBL" id="AXY25372.1"/>
    </source>
</evidence>
<dbReference type="GO" id="GO:0006506">
    <property type="term" value="P:GPI anchor biosynthetic process"/>
    <property type="evidence" value="ECO:0007669"/>
    <property type="project" value="TreeGrafter"/>
</dbReference>
<dbReference type="SUPFAM" id="SSF56219">
    <property type="entry name" value="DNase I-like"/>
    <property type="match status" value="1"/>
</dbReference>
<dbReference type="InterPro" id="IPR036691">
    <property type="entry name" value="Endo/exonu/phosph_ase_sf"/>
</dbReference>
<dbReference type="InterPro" id="IPR051916">
    <property type="entry name" value="GPI-anchor_lipid_remodeler"/>
</dbReference>
<name>A0A347WJW5_9LACT</name>
<dbReference type="Pfam" id="PF03372">
    <property type="entry name" value="Exo_endo_phos"/>
    <property type="match status" value="1"/>
</dbReference>
<evidence type="ECO:0000259" key="1">
    <source>
        <dbReference type="Pfam" id="PF03372"/>
    </source>
</evidence>
<dbReference type="PANTHER" id="PTHR14859">
    <property type="entry name" value="CALCOFLUOR WHITE HYPERSENSITIVE PROTEIN PRECURSOR"/>
    <property type="match status" value="1"/>
</dbReference>
<reference evidence="2 3" key="1">
    <citation type="submission" date="2017-09" db="EMBL/GenBank/DDBJ databases">
        <title>Complete genome sequence of Oxytococcus suis strain ZY16052.</title>
        <authorList>
            <person name="Li F."/>
        </authorList>
    </citation>
    <scope>NUCLEOTIDE SEQUENCE [LARGE SCALE GENOMIC DNA]</scope>
    <source>
        <strain evidence="2 3">ZY16052</strain>
    </source>
</reference>
<evidence type="ECO:0000313" key="3">
    <source>
        <dbReference type="Proteomes" id="UP000263232"/>
    </source>
</evidence>
<dbReference type="GO" id="GO:0003824">
    <property type="term" value="F:catalytic activity"/>
    <property type="evidence" value="ECO:0007669"/>
    <property type="project" value="InterPro"/>
</dbReference>
<dbReference type="GO" id="GO:0016020">
    <property type="term" value="C:membrane"/>
    <property type="evidence" value="ECO:0007669"/>
    <property type="project" value="GOC"/>
</dbReference>
<dbReference type="CDD" id="cd09079">
    <property type="entry name" value="RgfB-like"/>
    <property type="match status" value="1"/>
</dbReference>
<dbReference type="InterPro" id="IPR005135">
    <property type="entry name" value="Endo/exonuclease/phosphatase"/>
</dbReference>
<dbReference type="AlphaFoldDB" id="A0A347WJW5"/>
<dbReference type="Gene3D" id="3.60.10.10">
    <property type="entry name" value="Endonuclease/exonuclease/phosphatase"/>
    <property type="match status" value="1"/>
</dbReference>
<dbReference type="KEGG" id="abae:CL176_04795"/>
<accession>A0A347WJW5</accession>
<sequence length="283" mass="32187">MKVMTLNAHAWLEEDNSKQLRDLAAWLSQNNYDLIALQEVNQQIKAELLPESQFACLNYQSIQHTGVWDEIALPPVKVDNFALNLVQALAKQGLSYYWTWLPAHHSYDYMDEGVAILSKYPFLAEGYLLSPGKAFADYRRRVALSASLVVNGHKLQAVSTHLSWWNQGFQEEWQELRQHLSPLQTSILLMGDFNNEASIRKQGYDHIIQADFSDSYHTSVHQEGKVTVKAAIAGWEGHDAGKRIDYIFTSPDLKAETYRIILNGERGPIVSDHFGIDLTLNLD</sequence>
<proteinExistence type="predicted"/>
<dbReference type="PANTHER" id="PTHR14859:SF1">
    <property type="entry name" value="PGAP2-INTERACTING PROTEIN"/>
    <property type="match status" value="1"/>
</dbReference>
<dbReference type="EMBL" id="CP023434">
    <property type="protein sequence ID" value="AXY25372.1"/>
    <property type="molecule type" value="Genomic_DNA"/>
</dbReference>
<dbReference type="OrthoDB" id="9812537at2"/>